<comment type="caution">
    <text evidence="1">The sequence shown here is derived from an EMBL/GenBank/DDBJ whole genome shotgun (WGS) entry which is preliminary data.</text>
</comment>
<accession>A0A9J6RGP4</accession>
<organism evidence="1 2">
    <name type="scientific">Dasania phycosphaerae</name>
    <dbReference type="NCBI Taxonomy" id="2950436"/>
    <lineage>
        <taxon>Bacteria</taxon>
        <taxon>Pseudomonadati</taxon>
        <taxon>Pseudomonadota</taxon>
        <taxon>Gammaproteobacteria</taxon>
        <taxon>Cellvibrionales</taxon>
        <taxon>Spongiibacteraceae</taxon>
        <taxon>Dasania</taxon>
    </lineage>
</organism>
<keyword evidence="2" id="KW-1185">Reference proteome</keyword>
<protein>
    <submittedName>
        <fullName evidence="1">Uncharacterized protein</fullName>
    </submittedName>
</protein>
<evidence type="ECO:0000313" key="1">
    <source>
        <dbReference type="EMBL" id="MCZ0863619.1"/>
    </source>
</evidence>
<proteinExistence type="predicted"/>
<dbReference type="Proteomes" id="UP001069090">
    <property type="component" value="Unassembled WGS sequence"/>
</dbReference>
<evidence type="ECO:0000313" key="2">
    <source>
        <dbReference type="Proteomes" id="UP001069090"/>
    </source>
</evidence>
<name>A0A9J6RGP4_9GAMM</name>
<dbReference type="RefSeq" id="WP_258329767.1">
    <property type="nucleotide sequence ID" value="NZ_JAPTGG010000001.1"/>
</dbReference>
<sequence length="133" mass="14611">MSSYQNYYMVLDDNVSDAMTGHRHASVTTTWQGLFAIRAWVTAGVNFSGQLSLQLEYEDGRGKHIVDVDQCAVINSGNVLLTNQLSLSVHGRVTMAKLGIVVRSEQQPTLTLLESLVKPASIKVDTYLQRAAV</sequence>
<dbReference type="AlphaFoldDB" id="A0A9J6RGP4"/>
<gene>
    <name evidence="1" type="ORF">O0V09_00300</name>
</gene>
<dbReference type="EMBL" id="JAPTGG010000001">
    <property type="protein sequence ID" value="MCZ0863619.1"/>
    <property type="molecule type" value="Genomic_DNA"/>
</dbReference>
<reference evidence="1 2" key="1">
    <citation type="submission" date="2022-12" db="EMBL/GenBank/DDBJ databases">
        <title>Dasania phycosphaerae sp. nov., isolated from particulate material of the south coast of Korea.</title>
        <authorList>
            <person name="Jiang Y."/>
        </authorList>
    </citation>
    <scope>NUCLEOTIDE SEQUENCE [LARGE SCALE GENOMIC DNA]</scope>
    <source>
        <strain evidence="1 2">GY-19</strain>
    </source>
</reference>